<keyword evidence="2" id="KW-1185">Reference proteome</keyword>
<dbReference type="PATRIC" id="fig|700597.3.peg.1804"/>
<reference evidence="1 2" key="1">
    <citation type="submission" date="2011-08" db="EMBL/GenBank/DDBJ databases">
        <authorList>
            <person name="Lin Y."/>
            <person name="Hao X."/>
            <person name="Johnstone L."/>
            <person name="Miller S.J."/>
            <person name="Wei G."/>
            <person name="Rensing C."/>
        </authorList>
    </citation>
    <scope>NUCLEOTIDE SEQUENCE [LARGE SCALE GENOMIC DNA]</scope>
    <source>
        <strain evidence="1 2">K42</strain>
    </source>
</reference>
<organism evidence="1 2">
    <name type="scientific">Streptomyces zinciresistens K42</name>
    <dbReference type="NCBI Taxonomy" id="700597"/>
    <lineage>
        <taxon>Bacteria</taxon>
        <taxon>Bacillati</taxon>
        <taxon>Actinomycetota</taxon>
        <taxon>Actinomycetes</taxon>
        <taxon>Kitasatosporales</taxon>
        <taxon>Streptomycetaceae</taxon>
        <taxon>Streptomyces</taxon>
    </lineage>
</organism>
<name>G2G8N2_9ACTN</name>
<protein>
    <submittedName>
        <fullName evidence="1">Uncharacterized protein</fullName>
    </submittedName>
</protein>
<gene>
    <name evidence="1" type="ORF">SZN_09251</name>
</gene>
<comment type="caution">
    <text evidence="1">The sequence shown here is derived from an EMBL/GenBank/DDBJ whole genome shotgun (WGS) entry which is preliminary data.</text>
</comment>
<dbReference type="Proteomes" id="UP000004217">
    <property type="component" value="Unassembled WGS sequence"/>
</dbReference>
<accession>G2G8N2</accession>
<evidence type="ECO:0000313" key="1">
    <source>
        <dbReference type="EMBL" id="EGX60097.1"/>
    </source>
</evidence>
<evidence type="ECO:0000313" key="2">
    <source>
        <dbReference type="Proteomes" id="UP000004217"/>
    </source>
</evidence>
<proteinExistence type="predicted"/>
<dbReference type="AlphaFoldDB" id="G2G8N2"/>
<sequence length="134" mass="13724">MRDAYSNVTVRPSLPIAARTAAANGASVDRYAAGAAYQDAMIVVHTGAITDGTHAIDVQDSDDNSSWASVPAAQLQGAEPSIGSTDDDKVYVIGYKGAKRYLRVAVTPSGTTSGGVYGASVMLANPRVAPAVHS</sequence>
<dbReference type="OrthoDB" id="4211143at2"/>
<dbReference type="Gene3D" id="2.60.120.1110">
    <property type="match status" value="1"/>
</dbReference>
<dbReference type="RefSeq" id="WP_007493591.1">
    <property type="nucleotide sequence ID" value="NZ_AGBF01000019.1"/>
</dbReference>
<dbReference type="EMBL" id="AGBF01000019">
    <property type="protein sequence ID" value="EGX60097.1"/>
    <property type="molecule type" value="Genomic_DNA"/>
</dbReference>